<evidence type="ECO:0000313" key="6">
    <source>
        <dbReference type="Proteomes" id="UP001152519"/>
    </source>
</evidence>
<name>A0A9W4DYE2_9ACTN</name>
<keyword evidence="6" id="KW-1185">Reference proteome</keyword>
<gene>
    <name evidence="5" type="ORF">SCOCK_70120</name>
</gene>
<feature type="domain" description="FAD-binding" evidence="4">
    <location>
        <begin position="6"/>
        <end position="341"/>
    </location>
</feature>
<dbReference type="Pfam" id="PF21274">
    <property type="entry name" value="Rng_hyd_C"/>
    <property type="match status" value="1"/>
</dbReference>
<dbReference type="GO" id="GO:0016709">
    <property type="term" value="F:oxidoreductase activity, acting on paired donors, with incorporation or reduction of molecular oxygen, NAD(P)H as one donor, and incorporation of one atom of oxygen"/>
    <property type="evidence" value="ECO:0007669"/>
    <property type="project" value="UniProtKB-ARBA"/>
</dbReference>
<evidence type="ECO:0000259" key="4">
    <source>
        <dbReference type="Pfam" id="PF01494"/>
    </source>
</evidence>
<protein>
    <submittedName>
        <fullName evidence="5">FAD-dependent oxidoreductase</fullName>
    </submittedName>
</protein>
<dbReference type="InterPro" id="IPR036188">
    <property type="entry name" value="FAD/NAD-bd_sf"/>
</dbReference>
<dbReference type="Proteomes" id="UP001152519">
    <property type="component" value="Unassembled WGS sequence"/>
</dbReference>
<dbReference type="InterPro" id="IPR002938">
    <property type="entry name" value="FAD-bd"/>
</dbReference>
<dbReference type="GO" id="GO:0071949">
    <property type="term" value="F:FAD binding"/>
    <property type="evidence" value="ECO:0007669"/>
    <property type="project" value="InterPro"/>
</dbReference>
<dbReference type="EMBL" id="CAJSLV010000103">
    <property type="protein sequence ID" value="CAG6398436.1"/>
    <property type="molecule type" value="Genomic_DNA"/>
</dbReference>
<keyword evidence="3" id="KW-0274">FAD</keyword>
<reference evidence="5" key="1">
    <citation type="submission" date="2021-05" db="EMBL/GenBank/DDBJ databases">
        <authorList>
            <person name="Arsene-Ploetze F."/>
        </authorList>
    </citation>
    <scope>NUCLEOTIDE SEQUENCE</scope>
    <source>
        <strain evidence="5">DSM 42138</strain>
    </source>
</reference>
<dbReference type="AlphaFoldDB" id="A0A9W4DYE2"/>
<dbReference type="SUPFAM" id="SSF51905">
    <property type="entry name" value="FAD/NAD(P)-binding domain"/>
    <property type="match status" value="1"/>
</dbReference>
<evidence type="ECO:0000313" key="5">
    <source>
        <dbReference type="EMBL" id="CAG6398436.1"/>
    </source>
</evidence>
<comment type="caution">
    <text evidence="5">The sequence shown here is derived from an EMBL/GenBank/DDBJ whole genome shotgun (WGS) entry which is preliminary data.</text>
</comment>
<sequence length="543" mass="58792">MTALDAPVGIIGAGPVGLVTALRLASFGIPSVLLESSGELVKQGSKACLIQGDVLEILDKFGCAATVAEEGVTWTVARTYVRNRVIRSAEYPRGTGFGPFVNISQHRIEQVLAAAAEEHPDCDLRWGHEVVDVAQDGDAVTVTARTPEGERTLRFSHLVACDGVRSRTRELLDVAWTGYTHKDRFLITDIKAKLPLAKERHFHYDPSFNPGRQLVMHPQPDDIWRIDWQLPPDADIDAERADGRFHQRVRDVIGDIPYEIDWVSTYRFHQRVVARLRVGRVLFAGDAAHALPPYGSRGMNSGIQDADNLAWKLALVHQGRADEELLETYHTERYAAAKENLAVTEATIRFMVPPNRARRWARSALLTLSRSLGAARDRVNSGRMAEPYVYTASPLVQPAGGDRLLGAFAPDGPVDAGGGPTRLRQLLGAGFVALAAASDGARAAAVLGPLAERARTAPWPVPVRLVALLPQGAPADGLPEGTTAVRTGRAELLTTYGAERGGWWLVRPDGHLAARGDGAEHFATALHTGIGTPAMSLVEGNRP</sequence>
<dbReference type="PANTHER" id="PTHR43004">
    <property type="entry name" value="TRK SYSTEM POTASSIUM UPTAKE PROTEIN"/>
    <property type="match status" value="1"/>
</dbReference>
<dbReference type="Gene3D" id="3.50.50.60">
    <property type="entry name" value="FAD/NAD(P)-binding domain"/>
    <property type="match status" value="1"/>
</dbReference>
<organism evidence="5 6">
    <name type="scientific">Actinacidiphila cocklensis</name>
    <dbReference type="NCBI Taxonomy" id="887465"/>
    <lineage>
        <taxon>Bacteria</taxon>
        <taxon>Bacillati</taxon>
        <taxon>Actinomycetota</taxon>
        <taxon>Actinomycetes</taxon>
        <taxon>Kitasatosporales</taxon>
        <taxon>Streptomycetaceae</taxon>
        <taxon>Actinacidiphila</taxon>
    </lineage>
</organism>
<keyword evidence="2" id="KW-0285">Flavoprotein</keyword>
<dbReference type="Pfam" id="PF01494">
    <property type="entry name" value="FAD_binding_3"/>
    <property type="match status" value="1"/>
</dbReference>
<evidence type="ECO:0000256" key="2">
    <source>
        <dbReference type="ARBA" id="ARBA00022630"/>
    </source>
</evidence>
<dbReference type="InterPro" id="IPR050641">
    <property type="entry name" value="RIFMO-like"/>
</dbReference>
<accession>A0A9W4DYE2</accession>
<dbReference type="PANTHER" id="PTHR43004:SF19">
    <property type="entry name" value="BINDING MONOOXYGENASE, PUTATIVE (JCVI)-RELATED"/>
    <property type="match status" value="1"/>
</dbReference>
<proteinExistence type="predicted"/>
<dbReference type="RefSeq" id="WP_251499817.1">
    <property type="nucleotide sequence ID" value="NZ_CAJSLV010000103.1"/>
</dbReference>
<dbReference type="Gene3D" id="3.40.30.120">
    <property type="match status" value="1"/>
</dbReference>
<dbReference type="Gene3D" id="3.30.70.2450">
    <property type="match status" value="1"/>
</dbReference>
<dbReference type="NCBIfam" id="NF006002">
    <property type="entry name" value="PRK08132.1"/>
    <property type="match status" value="1"/>
</dbReference>
<evidence type="ECO:0000256" key="1">
    <source>
        <dbReference type="ARBA" id="ARBA00001974"/>
    </source>
</evidence>
<evidence type="ECO:0000256" key="3">
    <source>
        <dbReference type="ARBA" id="ARBA00022827"/>
    </source>
</evidence>
<dbReference type="PRINTS" id="PR00420">
    <property type="entry name" value="RNGMNOXGNASE"/>
</dbReference>
<comment type="cofactor">
    <cofactor evidence="1">
        <name>FAD</name>
        <dbReference type="ChEBI" id="CHEBI:57692"/>
    </cofactor>
</comment>